<dbReference type="Pfam" id="PF00172">
    <property type="entry name" value="Zn_clus"/>
    <property type="match status" value="1"/>
</dbReference>
<comment type="caution">
    <text evidence="3">The sequence shown here is derived from an EMBL/GenBank/DDBJ whole genome shotgun (WGS) entry which is preliminary data.</text>
</comment>
<dbReference type="GO" id="GO:0001228">
    <property type="term" value="F:DNA-binding transcription activator activity, RNA polymerase II-specific"/>
    <property type="evidence" value="ECO:0007669"/>
    <property type="project" value="TreeGrafter"/>
</dbReference>
<dbReference type="InterPro" id="IPR053157">
    <property type="entry name" value="Sterol_Uptake_Regulator"/>
</dbReference>
<dbReference type="AlphaFoldDB" id="A0AA39WHA3"/>
<keyword evidence="1" id="KW-0539">Nucleus</keyword>
<name>A0AA39WHA3_9PEZI</name>
<dbReference type="PROSITE" id="PS00463">
    <property type="entry name" value="ZN2_CY6_FUNGAL_1"/>
    <property type="match status" value="1"/>
</dbReference>
<dbReference type="EMBL" id="JAULSR010000007">
    <property type="protein sequence ID" value="KAK0615374.1"/>
    <property type="molecule type" value="Genomic_DNA"/>
</dbReference>
<evidence type="ECO:0000313" key="4">
    <source>
        <dbReference type="Proteomes" id="UP001174934"/>
    </source>
</evidence>
<evidence type="ECO:0000313" key="3">
    <source>
        <dbReference type="EMBL" id="KAK0615374.1"/>
    </source>
</evidence>
<evidence type="ECO:0000256" key="1">
    <source>
        <dbReference type="ARBA" id="ARBA00023242"/>
    </source>
</evidence>
<accession>A0AA39WHA3</accession>
<dbReference type="SUPFAM" id="SSF57701">
    <property type="entry name" value="Zn2/Cys6 DNA-binding domain"/>
    <property type="match status" value="1"/>
</dbReference>
<dbReference type="PANTHER" id="PTHR47784">
    <property type="entry name" value="STEROL UPTAKE CONTROL PROTEIN 2"/>
    <property type="match status" value="1"/>
</dbReference>
<dbReference type="SMART" id="SM00066">
    <property type="entry name" value="GAL4"/>
    <property type="match status" value="1"/>
</dbReference>
<organism evidence="3 4">
    <name type="scientific">Bombardia bombarda</name>
    <dbReference type="NCBI Taxonomy" id="252184"/>
    <lineage>
        <taxon>Eukaryota</taxon>
        <taxon>Fungi</taxon>
        <taxon>Dikarya</taxon>
        <taxon>Ascomycota</taxon>
        <taxon>Pezizomycotina</taxon>
        <taxon>Sordariomycetes</taxon>
        <taxon>Sordariomycetidae</taxon>
        <taxon>Sordariales</taxon>
        <taxon>Lasiosphaeriaceae</taxon>
        <taxon>Bombardia</taxon>
    </lineage>
</organism>
<proteinExistence type="predicted"/>
<dbReference type="GO" id="GO:0008270">
    <property type="term" value="F:zinc ion binding"/>
    <property type="evidence" value="ECO:0007669"/>
    <property type="project" value="InterPro"/>
</dbReference>
<reference evidence="3" key="1">
    <citation type="submission" date="2023-06" db="EMBL/GenBank/DDBJ databases">
        <title>Genome-scale phylogeny and comparative genomics of the fungal order Sordariales.</title>
        <authorList>
            <consortium name="Lawrence Berkeley National Laboratory"/>
            <person name="Hensen N."/>
            <person name="Bonometti L."/>
            <person name="Westerberg I."/>
            <person name="Brannstrom I.O."/>
            <person name="Guillou S."/>
            <person name="Cros-Aarteil S."/>
            <person name="Calhoun S."/>
            <person name="Haridas S."/>
            <person name="Kuo A."/>
            <person name="Mondo S."/>
            <person name="Pangilinan J."/>
            <person name="Riley R."/>
            <person name="LaButti K."/>
            <person name="Andreopoulos B."/>
            <person name="Lipzen A."/>
            <person name="Chen C."/>
            <person name="Yanf M."/>
            <person name="Daum C."/>
            <person name="Ng V."/>
            <person name="Clum A."/>
            <person name="Steindorff A."/>
            <person name="Ohm R."/>
            <person name="Martin F."/>
            <person name="Silar P."/>
            <person name="Natvig D."/>
            <person name="Lalanne C."/>
            <person name="Gautier V."/>
            <person name="Ament-velasquez S.L."/>
            <person name="Kruys A."/>
            <person name="Hutchinson M.I."/>
            <person name="Powell A.J."/>
            <person name="Barry K."/>
            <person name="Miller A.N."/>
            <person name="Grigoriev I.V."/>
            <person name="Debuchy R."/>
            <person name="Gladieux P."/>
            <person name="Thoren M.H."/>
            <person name="Johannesson H."/>
        </authorList>
    </citation>
    <scope>NUCLEOTIDE SEQUENCE</scope>
    <source>
        <strain evidence="3">SMH3391-2</strain>
    </source>
</reference>
<keyword evidence="4" id="KW-1185">Reference proteome</keyword>
<dbReference type="PROSITE" id="PS50048">
    <property type="entry name" value="ZN2_CY6_FUNGAL_2"/>
    <property type="match status" value="1"/>
</dbReference>
<sequence length="368" mass="42280">MAGGSRNLHTKSRNGCGQCKKRRVKCNLQAPICNHCKRRREICDYQFPDMGVVVNTTKTENALSVPTNTENPMRSPSPLSRIVILWIQGEDFWHMEQEIAKQINQHAFLQENLSAVSTLYMSHSDTMESLDVNVDRYLIACQHQVAASGLFRVGIGAVTEDNWLAVLVFAIAVIIFHFDITRRPARPSDSQYNFLEPIFTLRSAANLLLDLGPLLQRSWLGDIIRRYVRDELKPPWDFLAEQTIAGLHGVNDAFPHDHSHHDGDICRDTIRKLQFWLRLVSCQPRTWLHFMWWPGAVKQEYLILLSQRHPIALVIFVHWCAVMANARRVWFLDGWAATTARPVLEYLAPEWHDAVSWAKTKLAIPQVD</sequence>
<dbReference type="InterPro" id="IPR036864">
    <property type="entry name" value="Zn2-C6_fun-type_DNA-bd_sf"/>
</dbReference>
<dbReference type="CDD" id="cd00067">
    <property type="entry name" value="GAL4"/>
    <property type="match status" value="1"/>
</dbReference>
<dbReference type="InterPro" id="IPR001138">
    <property type="entry name" value="Zn2Cys6_DnaBD"/>
</dbReference>
<gene>
    <name evidence="3" type="ORF">B0T17DRAFT_593066</name>
</gene>
<evidence type="ECO:0000259" key="2">
    <source>
        <dbReference type="PROSITE" id="PS50048"/>
    </source>
</evidence>
<protein>
    <recommendedName>
        <fullName evidence="2">Zn(2)-C6 fungal-type domain-containing protein</fullName>
    </recommendedName>
</protein>
<dbReference type="PANTHER" id="PTHR47784:SF5">
    <property type="entry name" value="STEROL UPTAKE CONTROL PROTEIN 2"/>
    <property type="match status" value="1"/>
</dbReference>
<feature type="domain" description="Zn(2)-C6 fungal-type" evidence="2">
    <location>
        <begin position="15"/>
        <end position="45"/>
    </location>
</feature>
<dbReference type="Proteomes" id="UP001174934">
    <property type="component" value="Unassembled WGS sequence"/>
</dbReference>
<dbReference type="Gene3D" id="4.10.240.10">
    <property type="entry name" value="Zn(2)-C6 fungal-type DNA-binding domain"/>
    <property type="match status" value="1"/>
</dbReference>